<dbReference type="InterPro" id="IPR006059">
    <property type="entry name" value="SBP"/>
</dbReference>
<name>A0A494Y8J5_9BACL</name>
<organism evidence="3 4">
    <name type="scientific">Cohnella endophytica</name>
    <dbReference type="NCBI Taxonomy" id="2419778"/>
    <lineage>
        <taxon>Bacteria</taxon>
        <taxon>Bacillati</taxon>
        <taxon>Bacillota</taxon>
        <taxon>Bacilli</taxon>
        <taxon>Bacillales</taxon>
        <taxon>Paenibacillaceae</taxon>
        <taxon>Cohnella</taxon>
    </lineage>
</organism>
<evidence type="ECO:0000313" key="4">
    <source>
        <dbReference type="Proteomes" id="UP000282076"/>
    </source>
</evidence>
<keyword evidence="1" id="KW-0732">Signal</keyword>
<dbReference type="InterPro" id="IPR022627">
    <property type="entry name" value="DUF3502"/>
</dbReference>
<feature type="domain" description="PI-PLC Y-box" evidence="2">
    <location>
        <begin position="383"/>
        <end position="439"/>
    </location>
</feature>
<evidence type="ECO:0000256" key="1">
    <source>
        <dbReference type="SAM" id="SignalP"/>
    </source>
</evidence>
<comment type="caution">
    <text evidence="3">The sequence shown here is derived from an EMBL/GenBank/DDBJ whole genome shotgun (WGS) entry which is preliminary data.</text>
</comment>
<sequence length="506" mass="55224">MKKSLMGVSALLISTMLFASACSSGGNDSAGSASNAGASSKPTEKSVELTVAFPIFGAVPKDMQVVQDEINKITQEKINATVKLMPIGFGDWQQQTNLMLTSNEKLDLMAVFGTSYSNMVAKGQLVPLDEQLEENGQGIKSALEPDYLNAAKINGNVYAVPTIRDLAVDYGILMRKDLLDKNNIDAASVKTLDDVERVLKTVKGSDANFTPLIPGAVGMTLREGYVVYDDLGDSIGVLPDFDNGLKVVNLYETQEYADFVKRMHNWYKAGYILKDAATNKTTQFDLIKANKGFAYMSRQKPGFETVESKSNGQPMVAAELLPPVATTSSVTSIMWGVPVNSVNPDKATAFLNLLFSDKDVINLLDWGVEGKDYVKKSDGVIDFPEGVDASNSGYNLNMGWLFGNQFLSYVFNGDDPDLWTKMDEFNKSARKSKALGFIFDVTPVKTEYAAVSNVITQYKLPIEMGSVDPDKILPEFISKLKSAGIDKIIAAKQQQLNEWAKANSVQ</sequence>
<accession>A0A494Y8J5</accession>
<dbReference type="Pfam" id="PF12010">
    <property type="entry name" value="DUF3502"/>
    <property type="match status" value="1"/>
</dbReference>
<dbReference type="PANTHER" id="PTHR43649:SF17">
    <property type="entry name" value="ABC TRANSPORTER SOLUTE BINDING PROTEIN-SUGAR TRANSPORT"/>
    <property type="match status" value="1"/>
</dbReference>
<dbReference type="EMBL" id="RBZM01000003">
    <property type="protein sequence ID" value="RKP56242.1"/>
    <property type="molecule type" value="Genomic_DNA"/>
</dbReference>
<evidence type="ECO:0000259" key="2">
    <source>
        <dbReference type="PROSITE" id="PS50008"/>
    </source>
</evidence>
<keyword evidence="4" id="KW-1185">Reference proteome</keyword>
<dbReference type="InterPro" id="IPR050490">
    <property type="entry name" value="Bact_solute-bd_prot1"/>
</dbReference>
<dbReference type="Pfam" id="PF01547">
    <property type="entry name" value="SBP_bac_1"/>
    <property type="match status" value="1"/>
</dbReference>
<dbReference type="GO" id="GO:0006629">
    <property type="term" value="P:lipid metabolic process"/>
    <property type="evidence" value="ECO:0007669"/>
    <property type="project" value="InterPro"/>
</dbReference>
<dbReference type="Gene3D" id="3.40.190.10">
    <property type="entry name" value="Periplasmic binding protein-like II"/>
    <property type="match status" value="2"/>
</dbReference>
<dbReference type="GO" id="GO:0035556">
    <property type="term" value="P:intracellular signal transduction"/>
    <property type="evidence" value="ECO:0007669"/>
    <property type="project" value="InterPro"/>
</dbReference>
<dbReference type="Proteomes" id="UP000282076">
    <property type="component" value="Unassembled WGS sequence"/>
</dbReference>
<dbReference type="AlphaFoldDB" id="A0A494Y8J5"/>
<feature type="chain" id="PRO_5019834788" evidence="1">
    <location>
        <begin position="22"/>
        <end position="506"/>
    </location>
</feature>
<dbReference type="PROSITE" id="PS51257">
    <property type="entry name" value="PROKAR_LIPOPROTEIN"/>
    <property type="match status" value="1"/>
</dbReference>
<dbReference type="SUPFAM" id="SSF53850">
    <property type="entry name" value="Periplasmic binding protein-like II"/>
    <property type="match status" value="1"/>
</dbReference>
<dbReference type="RefSeq" id="WP_120975209.1">
    <property type="nucleotide sequence ID" value="NZ_RBZM01000003.1"/>
</dbReference>
<dbReference type="PANTHER" id="PTHR43649">
    <property type="entry name" value="ARABINOSE-BINDING PROTEIN-RELATED"/>
    <property type="match status" value="1"/>
</dbReference>
<dbReference type="OrthoDB" id="7936627at2"/>
<reference evidence="3 4" key="1">
    <citation type="submission" date="2018-10" db="EMBL/GenBank/DDBJ databases">
        <title>Cohnella sp. M2MS4P-1, whole genome shotgun sequence.</title>
        <authorList>
            <person name="Tuo L."/>
        </authorList>
    </citation>
    <scope>NUCLEOTIDE SEQUENCE [LARGE SCALE GENOMIC DNA]</scope>
    <source>
        <strain evidence="3 4">M2MS4P-1</strain>
    </source>
</reference>
<protein>
    <submittedName>
        <fullName evidence="3">Extracellular solute-binding protein</fullName>
    </submittedName>
</protein>
<proteinExistence type="predicted"/>
<dbReference type="GO" id="GO:0004435">
    <property type="term" value="F:phosphatidylinositol-4,5-bisphosphate phospholipase C activity"/>
    <property type="evidence" value="ECO:0007669"/>
    <property type="project" value="InterPro"/>
</dbReference>
<feature type="signal peptide" evidence="1">
    <location>
        <begin position="1"/>
        <end position="21"/>
    </location>
</feature>
<evidence type="ECO:0000313" key="3">
    <source>
        <dbReference type="EMBL" id="RKP56242.1"/>
    </source>
</evidence>
<gene>
    <name evidence="3" type="ORF">D7Z26_06290</name>
</gene>
<dbReference type="InterPro" id="IPR001711">
    <property type="entry name" value="PLipase_C_Pinositol-sp_Y"/>
</dbReference>
<dbReference type="PROSITE" id="PS50008">
    <property type="entry name" value="PIPLC_Y_DOMAIN"/>
    <property type="match status" value="1"/>
</dbReference>